<proteinExistence type="predicted"/>
<feature type="transmembrane region" description="Helical" evidence="1">
    <location>
        <begin position="151"/>
        <end position="173"/>
    </location>
</feature>
<dbReference type="InterPro" id="IPR002656">
    <property type="entry name" value="Acyl_transf_3_dom"/>
</dbReference>
<dbReference type="EMBL" id="CP035758">
    <property type="protein sequence ID" value="QBD82739.1"/>
    <property type="molecule type" value="Genomic_DNA"/>
</dbReference>
<feature type="transmembrane region" description="Helical" evidence="1">
    <location>
        <begin position="31"/>
        <end position="48"/>
    </location>
</feature>
<feature type="transmembrane region" description="Helical" evidence="1">
    <location>
        <begin position="334"/>
        <end position="354"/>
    </location>
</feature>
<keyword evidence="1" id="KW-1133">Transmembrane helix</keyword>
<feature type="transmembrane region" description="Helical" evidence="1">
    <location>
        <begin position="112"/>
        <end position="131"/>
    </location>
</feature>
<dbReference type="Pfam" id="PF01757">
    <property type="entry name" value="Acyl_transf_3"/>
    <property type="match status" value="1"/>
</dbReference>
<evidence type="ECO:0000256" key="1">
    <source>
        <dbReference type="SAM" id="Phobius"/>
    </source>
</evidence>
<dbReference type="InterPro" id="IPR050623">
    <property type="entry name" value="Glucan_succinyl_AcylTrfase"/>
</dbReference>
<reference evidence="3 4" key="1">
    <citation type="submission" date="2019-01" db="EMBL/GenBank/DDBJ databases">
        <title>Ktedonosporobacter rubrisoli SCAWS-G2.</title>
        <authorList>
            <person name="Huang Y."/>
            <person name="Yan B."/>
        </authorList>
    </citation>
    <scope>NUCLEOTIDE SEQUENCE [LARGE SCALE GENOMIC DNA]</scope>
    <source>
        <strain evidence="3 4">SCAWS-G2</strain>
    </source>
</reference>
<protein>
    <submittedName>
        <fullName evidence="3">Acyltransferase</fullName>
    </submittedName>
</protein>
<feature type="domain" description="Acyltransferase 3" evidence="2">
    <location>
        <begin position="26"/>
        <end position="384"/>
    </location>
</feature>
<dbReference type="AlphaFoldDB" id="A0A4P6K3H4"/>
<feature type="transmembrane region" description="Helical" evidence="1">
    <location>
        <begin position="265"/>
        <end position="284"/>
    </location>
</feature>
<dbReference type="PANTHER" id="PTHR36927:SF4">
    <property type="entry name" value="BLR5718 PROTEIN"/>
    <property type="match status" value="1"/>
</dbReference>
<keyword evidence="1" id="KW-0472">Membrane</keyword>
<keyword evidence="1" id="KW-0812">Transmembrane</keyword>
<evidence type="ECO:0000313" key="3">
    <source>
        <dbReference type="EMBL" id="QBD82739.1"/>
    </source>
</evidence>
<feature type="transmembrane region" description="Helical" evidence="1">
    <location>
        <begin position="366"/>
        <end position="387"/>
    </location>
</feature>
<feature type="transmembrane region" description="Helical" evidence="1">
    <location>
        <begin position="296"/>
        <end position="322"/>
    </location>
</feature>
<organism evidence="3 4">
    <name type="scientific">Ktedonosporobacter rubrisoli</name>
    <dbReference type="NCBI Taxonomy" id="2509675"/>
    <lineage>
        <taxon>Bacteria</taxon>
        <taxon>Bacillati</taxon>
        <taxon>Chloroflexota</taxon>
        <taxon>Ktedonobacteria</taxon>
        <taxon>Ktedonobacterales</taxon>
        <taxon>Ktedonosporobacteraceae</taxon>
        <taxon>Ktedonosporobacter</taxon>
    </lineage>
</organism>
<dbReference type="PANTHER" id="PTHR36927">
    <property type="entry name" value="BLR4337 PROTEIN"/>
    <property type="match status" value="1"/>
</dbReference>
<dbReference type="RefSeq" id="WP_129893808.1">
    <property type="nucleotide sequence ID" value="NZ_CP035758.1"/>
</dbReference>
<dbReference type="GO" id="GO:0016747">
    <property type="term" value="F:acyltransferase activity, transferring groups other than amino-acyl groups"/>
    <property type="evidence" value="ECO:0007669"/>
    <property type="project" value="InterPro"/>
</dbReference>
<dbReference type="Proteomes" id="UP000290365">
    <property type="component" value="Chromosome"/>
</dbReference>
<feature type="transmembrane region" description="Helical" evidence="1">
    <location>
        <begin position="193"/>
        <end position="212"/>
    </location>
</feature>
<sequence length="397" mass="45062">MANSAQMINKKTEGETQAEKRKDRLHYVDNLRVYLTCLVILHHLAMTYSGTPGWYYMETTKDAVTTLLLSVFLVVNQIYFMGFFFFISGYFTPGSYERKGAGTFLKERLLRLGIPLLAFDLLLDPLTKYIGDGLPQPFQRFFSEYLLNFSGLARGPLWFVDVLLAFALAYVIWRKLKRNGEAAKQVTRPFPSVQAIALFVIGLAIVTFLTRIDRSIDVSKFGIVNFLLPLSMYPISAQYISLFVLGIMAHRYNWLATLPEKADKICLWVLLGSTTLLLIAFMTLNEKTAVYLQGGWHWQAFAWDLWECTFCVTMCIGLLVLFRRYCNTAGKLATWLSSNAYAVYVLHALIIVSLSYGLRGLNVYPLLKFVLVGIIALPLCFGISHLVRKLPLASKIL</sequence>
<name>A0A4P6K3H4_KTERU</name>
<dbReference type="KEGG" id="kbs:EPA93_44960"/>
<feature type="transmembrane region" description="Helical" evidence="1">
    <location>
        <begin position="232"/>
        <end position="253"/>
    </location>
</feature>
<keyword evidence="3" id="KW-0012">Acyltransferase</keyword>
<keyword evidence="3" id="KW-0808">Transferase</keyword>
<evidence type="ECO:0000259" key="2">
    <source>
        <dbReference type="Pfam" id="PF01757"/>
    </source>
</evidence>
<gene>
    <name evidence="3" type="ORF">EPA93_44960</name>
</gene>
<keyword evidence="4" id="KW-1185">Reference proteome</keyword>
<accession>A0A4P6K3H4</accession>
<feature type="transmembrane region" description="Helical" evidence="1">
    <location>
        <begin position="68"/>
        <end position="91"/>
    </location>
</feature>
<evidence type="ECO:0000313" key="4">
    <source>
        <dbReference type="Proteomes" id="UP000290365"/>
    </source>
</evidence>
<dbReference type="OrthoDB" id="153091at2"/>